<evidence type="ECO:0000256" key="6">
    <source>
        <dbReference type="RuleBase" id="RU004335"/>
    </source>
</evidence>
<evidence type="ECO:0000313" key="9">
    <source>
        <dbReference type="EMBL" id="CAI9753113.1"/>
    </source>
</evidence>
<keyword evidence="10" id="KW-1185">Reference proteome</keyword>
<evidence type="ECO:0000256" key="5">
    <source>
        <dbReference type="ARBA" id="ARBA00023295"/>
    </source>
</evidence>
<protein>
    <recommendedName>
        <fullName evidence="8">X8 domain-containing protein</fullName>
    </recommendedName>
</protein>
<dbReference type="Proteomes" id="UP000834106">
    <property type="component" value="Chromosome 1"/>
</dbReference>
<dbReference type="GO" id="GO:0004553">
    <property type="term" value="F:hydrolase activity, hydrolyzing O-glycosyl compounds"/>
    <property type="evidence" value="ECO:0007669"/>
    <property type="project" value="InterPro"/>
</dbReference>
<dbReference type="FunFam" id="3.20.20.80:FF:000008">
    <property type="entry name" value="Glucan endo-1,3-beta-glucosidase 5"/>
    <property type="match status" value="1"/>
</dbReference>
<dbReference type="InterPro" id="IPR017853">
    <property type="entry name" value="GH"/>
</dbReference>
<evidence type="ECO:0000256" key="2">
    <source>
        <dbReference type="ARBA" id="ARBA00022729"/>
    </source>
</evidence>
<accession>A0AAD1YLC5</accession>
<dbReference type="PROSITE" id="PS00587">
    <property type="entry name" value="GLYCOSYL_HYDROL_F17"/>
    <property type="match status" value="1"/>
</dbReference>
<evidence type="ECO:0000256" key="7">
    <source>
        <dbReference type="RuleBase" id="RU004336"/>
    </source>
</evidence>
<dbReference type="Pfam" id="PF00332">
    <property type="entry name" value="Glyco_hydro_17"/>
    <property type="match status" value="1"/>
</dbReference>
<dbReference type="Gene3D" id="1.20.58.1040">
    <property type="match status" value="1"/>
</dbReference>
<evidence type="ECO:0000256" key="4">
    <source>
        <dbReference type="ARBA" id="ARBA00023157"/>
    </source>
</evidence>
<comment type="similarity">
    <text evidence="1 6">Belongs to the glycosyl hydrolase 17 family.</text>
</comment>
<dbReference type="InterPro" id="IPR000490">
    <property type="entry name" value="Glyco_hydro_17"/>
</dbReference>
<proteinExistence type="inferred from homology"/>
<evidence type="ECO:0000313" key="10">
    <source>
        <dbReference type="Proteomes" id="UP000834106"/>
    </source>
</evidence>
<keyword evidence="3 7" id="KW-0378">Hydrolase</keyword>
<evidence type="ECO:0000259" key="8">
    <source>
        <dbReference type="SMART" id="SM00768"/>
    </source>
</evidence>
<evidence type="ECO:0000256" key="3">
    <source>
        <dbReference type="ARBA" id="ARBA00022801"/>
    </source>
</evidence>
<dbReference type="GO" id="GO:0005975">
    <property type="term" value="P:carbohydrate metabolic process"/>
    <property type="evidence" value="ECO:0007669"/>
    <property type="project" value="InterPro"/>
</dbReference>
<name>A0AAD1YLC5_9LAMI</name>
<dbReference type="Pfam" id="PF07983">
    <property type="entry name" value="X8"/>
    <property type="match status" value="1"/>
</dbReference>
<evidence type="ECO:0000256" key="1">
    <source>
        <dbReference type="ARBA" id="ARBA00008773"/>
    </source>
</evidence>
<gene>
    <name evidence="9" type="ORF">FPE_LOCUS544</name>
</gene>
<dbReference type="InterPro" id="IPR044965">
    <property type="entry name" value="Glyco_hydro_17_plant"/>
</dbReference>
<keyword evidence="2" id="KW-0732">Signal</keyword>
<organism evidence="9 10">
    <name type="scientific">Fraxinus pennsylvanica</name>
    <dbReference type="NCBI Taxonomy" id="56036"/>
    <lineage>
        <taxon>Eukaryota</taxon>
        <taxon>Viridiplantae</taxon>
        <taxon>Streptophyta</taxon>
        <taxon>Embryophyta</taxon>
        <taxon>Tracheophyta</taxon>
        <taxon>Spermatophyta</taxon>
        <taxon>Magnoliopsida</taxon>
        <taxon>eudicotyledons</taxon>
        <taxon>Gunneridae</taxon>
        <taxon>Pentapetalae</taxon>
        <taxon>asterids</taxon>
        <taxon>lamiids</taxon>
        <taxon>Lamiales</taxon>
        <taxon>Oleaceae</taxon>
        <taxon>Oleeae</taxon>
        <taxon>Fraxinus</taxon>
    </lineage>
</organism>
<dbReference type="PANTHER" id="PTHR32227">
    <property type="entry name" value="GLUCAN ENDO-1,3-BETA-GLUCOSIDASE BG1-RELATED-RELATED"/>
    <property type="match status" value="1"/>
</dbReference>
<feature type="domain" description="X8" evidence="8">
    <location>
        <begin position="378"/>
        <end position="462"/>
    </location>
</feature>
<dbReference type="AlphaFoldDB" id="A0AAD1YLC5"/>
<dbReference type="Gene3D" id="3.20.20.80">
    <property type="entry name" value="Glycosidases"/>
    <property type="match status" value="1"/>
</dbReference>
<dbReference type="SUPFAM" id="SSF51445">
    <property type="entry name" value="(Trans)glycosidases"/>
    <property type="match status" value="1"/>
</dbReference>
<dbReference type="EMBL" id="OU503036">
    <property type="protein sequence ID" value="CAI9753113.1"/>
    <property type="molecule type" value="Genomic_DNA"/>
</dbReference>
<keyword evidence="4" id="KW-1015">Disulfide bond</keyword>
<reference evidence="9" key="1">
    <citation type="submission" date="2023-05" db="EMBL/GenBank/DDBJ databases">
        <authorList>
            <person name="Huff M."/>
        </authorList>
    </citation>
    <scope>NUCLEOTIDE SEQUENCE</scope>
</reference>
<keyword evidence="5 7" id="KW-0326">Glycosidase</keyword>
<dbReference type="SMART" id="SM00768">
    <property type="entry name" value="X8"/>
    <property type="match status" value="1"/>
</dbReference>
<sequence>MEEQEVAVDLVEDWEVELAVDWEELGVDWEEELELEGIGVNWGTQASQNMQPSTIVQILKDNKIDQIKLFDSDHWSVKFFAGTGIEVMLGIPNNHLAELSNDYDRAKDWVKENVTKHLYDGGVNIKYIAVGNEPFLKAYNGSNLKTTFPALKNVQKALDEAGLGDKIKVTTPQNADVYESGSNAPSAGNFRSDIKENMIQILKFFKENNSPFLVNIYPFLSLYQNPGFPVEFAFFDGGAKPVQDKGISYTNMFDANLDTLIWSLRKIGIPKMKIIVGEIGWPTEGHVKANVKLAKKFYDGFFKKMAMKKGTPLYPGDIEYYLFSLTDENQKSIAPGDFERHWGVFRYDGQPKFPMDFTGQGHDKMPVGAKGVKYLEKQWCAFNSDIKNMSLVPDNLGYACAMADCTALNYGSSCNKLGSIQANISYAFNMYFQMQNQDVEACSFQGLAKIIETNASTLECLFPIALESAGTRLWMQTGPSILAGLLVFLALF</sequence>
<dbReference type="InterPro" id="IPR012946">
    <property type="entry name" value="X8"/>
</dbReference>